<dbReference type="Gene3D" id="4.10.240.10">
    <property type="entry name" value="Zn(2)-C6 fungal-type DNA-binding domain"/>
    <property type="match status" value="1"/>
</dbReference>
<feature type="region of interest" description="Disordered" evidence="5">
    <location>
        <begin position="175"/>
        <end position="197"/>
    </location>
</feature>
<keyword evidence="4" id="KW-0539">Nucleus</keyword>
<evidence type="ECO:0000256" key="3">
    <source>
        <dbReference type="ARBA" id="ARBA00023163"/>
    </source>
</evidence>
<organism evidence="7 8">
    <name type="scientific">Capronia coronata CBS 617.96</name>
    <dbReference type="NCBI Taxonomy" id="1182541"/>
    <lineage>
        <taxon>Eukaryota</taxon>
        <taxon>Fungi</taxon>
        <taxon>Dikarya</taxon>
        <taxon>Ascomycota</taxon>
        <taxon>Pezizomycotina</taxon>
        <taxon>Eurotiomycetes</taxon>
        <taxon>Chaetothyriomycetidae</taxon>
        <taxon>Chaetothyriales</taxon>
        <taxon>Herpotrichiellaceae</taxon>
        <taxon>Capronia</taxon>
    </lineage>
</organism>
<accession>W9XWJ1</accession>
<evidence type="ECO:0000313" key="8">
    <source>
        <dbReference type="Proteomes" id="UP000019484"/>
    </source>
</evidence>
<evidence type="ECO:0000259" key="6">
    <source>
        <dbReference type="PROSITE" id="PS50048"/>
    </source>
</evidence>
<feature type="domain" description="Zn(2)-C6 fungal-type" evidence="6">
    <location>
        <begin position="36"/>
        <end position="66"/>
    </location>
</feature>
<dbReference type="PANTHER" id="PTHR47256:SF10">
    <property type="entry name" value="ZN(II)2CYS6 TRANSCRIPTION FACTOR (EUROFUNG)"/>
    <property type="match status" value="1"/>
</dbReference>
<dbReference type="PROSITE" id="PS00463">
    <property type="entry name" value="ZN2_CY6_FUNGAL_1"/>
    <property type="match status" value="1"/>
</dbReference>
<keyword evidence="2" id="KW-0238">DNA-binding</keyword>
<dbReference type="Pfam" id="PF00172">
    <property type="entry name" value="Zn_clus"/>
    <property type="match status" value="1"/>
</dbReference>
<dbReference type="SUPFAM" id="SSF57701">
    <property type="entry name" value="Zn2/Cys6 DNA-binding domain"/>
    <property type="match status" value="1"/>
</dbReference>
<evidence type="ECO:0000256" key="1">
    <source>
        <dbReference type="ARBA" id="ARBA00023015"/>
    </source>
</evidence>
<dbReference type="RefSeq" id="XP_007726856.1">
    <property type="nucleotide sequence ID" value="XM_007728666.1"/>
</dbReference>
<dbReference type="HOGENOM" id="CLU_031808_0_0_1"/>
<dbReference type="InterPro" id="IPR021833">
    <property type="entry name" value="DUF3425"/>
</dbReference>
<dbReference type="eggNOG" id="ENOG502SIHU">
    <property type="taxonomic scope" value="Eukaryota"/>
</dbReference>
<evidence type="ECO:0000256" key="5">
    <source>
        <dbReference type="SAM" id="MobiDB-lite"/>
    </source>
</evidence>
<dbReference type="Pfam" id="PF11905">
    <property type="entry name" value="DUF3425"/>
    <property type="match status" value="1"/>
</dbReference>
<dbReference type="PROSITE" id="PS50048">
    <property type="entry name" value="ZN2_CY6_FUNGAL_2"/>
    <property type="match status" value="1"/>
</dbReference>
<name>W9XWJ1_9EURO</name>
<feature type="region of interest" description="Disordered" evidence="5">
    <location>
        <begin position="260"/>
        <end position="334"/>
    </location>
</feature>
<dbReference type="InterPro" id="IPR036864">
    <property type="entry name" value="Zn2-C6_fun-type_DNA-bd_sf"/>
</dbReference>
<evidence type="ECO:0000313" key="7">
    <source>
        <dbReference type="EMBL" id="EXJ81735.1"/>
    </source>
</evidence>
<keyword evidence="8" id="KW-1185">Reference proteome</keyword>
<dbReference type="SMART" id="SM00066">
    <property type="entry name" value="GAL4"/>
    <property type="match status" value="1"/>
</dbReference>
<protein>
    <recommendedName>
        <fullName evidence="6">Zn(2)-C6 fungal-type domain-containing protein</fullName>
    </recommendedName>
</protein>
<dbReference type="EMBL" id="AMWN01000007">
    <property type="protein sequence ID" value="EXJ81735.1"/>
    <property type="molecule type" value="Genomic_DNA"/>
</dbReference>
<dbReference type="GeneID" id="19162655"/>
<keyword evidence="1" id="KW-0805">Transcription regulation</keyword>
<dbReference type="InterPro" id="IPR001138">
    <property type="entry name" value="Zn2Cys6_DnaBD"/>
</dbReference>
<evidence type="ECO:0000256" key="4">
    <source>
        <dbReference type="ARBA" id="ARBA00023242"/>
    </source>
</evidence>
<evidence type="ECO:0000256" key="2">
    <source>
        <dbReference type="ARBA" id="ARBA00023125"/>
    </source>
</evidence>
<keyword evidence="3" id="KW-0804">Transcription</keyword>
<proteinExistence type="predicted"/>
<dbReference type="PANTHER" id="PTHR47256">
    <property type="entry name" value="ZN(II)2CYS6 TRANSCRIPTION FACTOR (EUROFUNG)-RELATED"/>
    <property type="match status" value="1"/>
</dbReference>
<feature type="region of interest" description="Disordered" evidence="5">
    <location>
        <begin position="1"/>
        <end position="27"/>
    </location>
</feature>
<feature type="compositionally biased region" description="Basic and acidic residues" evidence="5">
    <location>
        <begin position="1"/>
        <end position="18"/>
    </location>
</feature>
<dbReference type="OrthoDB" id="4356994at2759"/>
<reference evidence="7 8" key="1">
    <citation type="submission" date="2013-03" db="EMBL/GenBank/DDBJ databases">
        <title>The Genome Sequence of Capronia coronata CBS 617.96.</title>
        <authorList>
            <consortium name="The Broad Institute Genomics Platform"/>
            <person name="Cuomo C."/>
            <person name="de Hoog S."/>
            <person name="Gorbushina A."/>
            <person name="Walker B."/>
            <person name="Young S.K."/>
            <person name="Zeng Q."/>
            <person name="Gargeya S."/>
            <person name="Fitzgerald M."/>
            <person name="Haas B."/>
            <person name="Abouelleil A."/>
            <person name="Allen A.W."/>
            <person name="Alvarado L."/>
            <person name="Arachchi H.M."/>
            <person name="Berlin A.M."/>
            <person name="Chapman S.B."/>
            <person name="Gainer-Dewar J."/>
            <person name="Goldberg J."/>
            <person name="Griggs A."/>
            <person name="Gujja S."/>
            <person name="Hansen M."/>
            <person name="Howarth C."/>
            <person name="Imamovic A."/>
            <person name="Ireland A."/>
            <person name="Larimer J."/>
            <person name="McCowan C."/>
            <person name="Murphy C."/>
            <person name="Pearson M."/>
            <person name="Poon T.W."/>
            <person name="Priest M."/>
            <person name="Roberts A."/>
            <person name="Saif S."/>
            <person name="Shea T."/>
            <person name="Sisk P."/>
            <person name="Sykes S."/>
            <person name="Wortman J."/>
            <person name="Nusbaum C."/>
            <person name="Birren B."/>
        </authorList>
    </citation>
    <scope>NUCLEOTIDE SEQUENCE [LARGE SCALE GENOMIC DNA]</scope>
    <source>
        <strain evidence="7 8">CBS 617.96</strain>
    </source>
</reference>
<dbReference type="Proteomes" id="UP000019484">
    <property type="component" value="Unassembled WGS sequence"/>
</dbReference>
<gene>
    <name evidence="7" type="ORF">A1O1_07800</name>
</gene>
<dbReference type="CDD" id="cd00067">
    <property type="entry name" value="GAL4"/>
    <property type="match status" value="1"/>
</dbReference>
<dbReference type="AlphaFoldDB" id="W9XWJ1"/>
<comment type="caution">
    <text evidence="7">The sequence shown here is derived from an EMBL/GenBank/DDBJ whole genome shotgun (WGS) entry which is preliminary data.</text>
</comment>
<dbReference type="InterPro" id="IPR053187">
    <property type="entry name" value="Notoamide_regulator"/>
</dbReference>
<feature type="compositionally biased region" description="Polar residues" evidence="5">
    <location>
        <begin position="282"/>
        <end position="300"/>
    </location>
</feature>
<sequence>MPSSHKERALKPAEDGRPSKSSALKKRQASVRISAACEACKKRKTKCTGGPPPCMLCESLGTECVIDLSLDMRRRAALQRTLDESKVFQGTLNSLLDGIRGGPSARLDGLFQSIRAGASSNDIANAVQSPWEDHEDQEAAREVTLGDSPEEPYLVGPIHQSKQYNIAAGRNLTREGLQSQDAEMLRNSSSRARKLKERGGSSELARLLIALRNSSLADGEELLRRFLALQFDEIVLSLSGPSSSGMISSDVVIHHTIQRSTEERSNWHPALQARSESDPSEQRTQVSSATQQTPQTSPVATMSDPVSAGGLPSSQTSATRHVSTTPTMTTDIPMASPTLALSPTVPYLAPTSYPPSSCDAMGSRDLCVAQENQSIRLRIPVHLVLPLTVNDDSYMSRTYSHYLQAAQQMLDNGVPLSSVLGSVDKVPVDLFFRPRSASDNFDCASWACEVSRSYEYDVFIRLACVFMLTSMMQWLLVPTLEMYQRVPDMMKPTPSQCMIPHIGAIETIPLPPVRDAAIHLLRDWLTPLMQARWSVNWPHDLDAAIELDPVTGARVLTSHFMAHVSEYDNWSVGPSFLDAFPEVAGQIRIHEP</sequence>
<feature type="compositionally biased region" description="Polar residues" evidence="5">
    <location>
        <begin position="312"/>
        <end position="330"/>
    </location>
</feature>
<feature type="compositionally biased region" description="Polar residues" evidence="5">
    <location>
        <begin position="176"/>
        <end position="190"/>
    </location>
</feature>
<dbReference type="GO" id="GO:0000981">
    <property type="term" value="F:DNA-binding transcription factor activity, RNA polymerase II-specific"/>
    <property type="evidence" value="ECO:0007669"/>
    <property type="project" value="InterPro"/>
</dbReference>
<dbReference type="GO" id="GO:0003677">
    <property type="term" value="F:DNA binding"/>
    <property type="evidence" value="ECO:0007669"/>
    <property type="project" value="UniProtKB-KW"/>
</dbReference>
<dbReference type="STRING" id="1182541.W9XWJ1"/>
<dbReference type="GO" id="GO:0008270">
    <property type="term" value="F:zinc ion binding"/>
    <property type="evidence" value="ECO:0007669"/>
    <property type="project" value="InterPro"/>
</dbReference>